<accession>A0A0H2RW49</accession>
<protein>
    <submittedName>
        <fullName evidence="1">Uncharacterized protein</fullName>
    </submittedName>
</protein>
<gene>
    <name evidence="1" type="ORF">SCHPADRAFT_221110</name>
</gene>
<reference evidence="1 2" key="1">
    <citation type="submission" date="2015-04" db="EMBL/GenBank/DDBJ databases">
        <title>Complete genome sequence of Schizopora paradoxa KUC8140, a cosmopolitan wood degrader in East Asia.</title>
        <authorList>
            <consortium name="DOE Joint Genome Institute"/>
            <person name="Min B."/>
            <person name="Park H."/>
            <person name="Jang Y."/>
            <person name="Kim J.-J."/>
            <person name="Kim K.H."/>
            <person name="Pangilinan J."/>
            <person name="Lipzen A."/>
            <person name="Riley R."/>
            <person name="Grigoriev I.V."/>
            <person name="Spatafora J.W."/>
            <person name="Choi I.-G."/>
        </authorList>
    </citation>
    <scope>NUCLEOTIDE SEQUENCE [LARGE SCALE GENOMIC DNA]</scope>
    <source>
        <strain evidence="1 2">KUC8140</strain>
    </source>
</reference>
<dbReference type="EMBL" id="KQ085918">
    <property type="protein sequence ID" value="KLO16275.1"/>
    <property type="molecule type" value="Genomic_DNA"/>
</dbReference>
<evidence type="ECO:0000313" key="2">
    <source>
        <dbReference type="Proteomes" id="UP000053477"/>
    </source>
</evidence>
<keyword evidence="2" id="KW-1185">Reference proteome</keyword>
<name>A0A0H2RW49_9AGAM</name>
<dbReference type="Proteomes" id="UP000053477">
    <property type="component" value="Unassembled WGS sequence"/>
</dbReference>
<proteinExistence type="predicted"/>
<dbReference type="AlphaFoldDB" id="A0A0H2RW49"/>
<dbReference type="OrthoDB" id="3248936at2759"/>
<sequence>MCGVSKCDGCATVPGESSPSTSSHAIRHAQAMLKDVLAMSKRITTYLTYNPYSGSSTAHTEFRSTLISVNYEFCGLIGFLYESNAAVLGFTALLSEDCDVSLSSLTILFSEFCSKVDAETDSESLLGSLSTLKLLHNKLSTFKNRLRHIYPALGGLTSSFETDPYSFNFGNYLSTLCLDEFEIDSRPKHIALLGLELGSPAVRSGMTWVERTVGTDIDNINIPNLGEAQIDVLRLVDTFVGGAILKENQAMKSLHEGIRKELERVQSLRFCIAFLDMDCSKSGSSLFLNALMGRQLFPSDDLPPTAFPCRVLHKPKSQAPTLIINTGYFEGPLRELQRLKITAAMEVYKPPEICLSGLEGEDGDSYFSLYDERSYRSNTTPSLDDPEDARLLFEQSSFGLPNSAEGDECVVNLLGMVNDIIRLCRSFNINIQEAEPSTWPRLTVDFESLHNKKIVGSYECIHLPASTFLKRAVVRRLVDLCAIHLQ</sequence>
<dbReference type="InParanoid" id="A0A0H2RW49"/>
<organism evidence="1 2">
    <name type="scientific">Schizopora paradoxa</name>
    <dbReference type="NCBI Taxonomy" id="27342"/>
    <lineage>
        <taxon>Eukaryota</taxon>
        <taxon>Fungi</taxon>
        <taxon>Dikarya</taxon>
        <taxon>Basidiomycota</taxon>
        <taxon>Agaricomycotina</taxon>
        <taxon>Agaricomycetes</taxon>
        <taxon>Hymenochaetales</taxon>
        <taxon>Schizoporaceae</taxon>
        <taxon>Schizopora</taxon>
    </lineage>
</organism>
<evidence type="ECO:0000313" key="1">
    <source>
        <dbReference type="EMBL" id="KLO16275.1"/>
    </source>
</evidence>